<dbReference type="OrthoDB" id="640249at2759"/>
<dbReference type="EMBL" id="JARK01000219">
    <property type="protein sequence ID" value="EYC40324.1"/>
    <property type="molecule type" value="Genomic_DNA"/>
</dbReference>
<evidence type="ECO:0000313" key="2">
    <source>
        <dbReference type="Proteomes" id="UP000024635"/>
    </source>
</evidence>
<dbReference type="Proteomes" id="UP000024635">
    <property type="component" value="Unassembled WGS sequence"/>
</dbReference>
<dbReference type="STRING" id="53326.A0A016WKF9"/>
<gene>
    <name evidence="1" type="primary">Acey_s0619.g728</name>
    <name evidence="1" type="ORF">Y032_0619g728</name>
</gene>
<reference evidence="2" key="1">
    <citation type="journal article" date="2015" name="Nat. Genet.">
        <title>The genome and transcriptome of the zoonotic hookworm Ancylostoma ceylanicum identify infection-specific gene families.</title>
        <authorList>
            <person name="Schwarz E.M."/>
            <person name="Hu Y."/>
            <person name="Antoshechkin I."/>
            <person name="Miller M.M."/>
            <person name="Sternberg P.W."/>
            <person name="Aroian R.V."/>
        </authorList>
    </citation>
    <scope>NUCLEOTIDE SEQUENCE</scope>
    <source>
        <strain evidence="2">HY135</strain>
    </source>
</reference>
<dbReference type="Gene3D" id="3.90.70.10">
    <property type="entry name" value="Cysteine proteinases"/>
    <property type="match status" value="1"/>
</dbReference>
<keyword evidence="2" id="KW-1185">Reference proteome</keyword>
<sequence>MPIKTNVQKATDNTVTARPSAAASCNNDGLDPSTFHGFMCIRIRSYDTTCKLTTKRKQQSREYDYTKYMTISAEFKARPIPEFAQRLTGQDLVDYINIVQPFFEADYNEMSEEELRSRLMNKKYIHAPEERADELVLAEKIPESFDAREKWPNCRSIKMVRDQSNCGNNSSNFRFHTSDHAGLSLLHRQCPIGCAYSRTARNRQSFLILTSFRAVEVNVDTGESVDLGDITLRPPTPSIPTQAVWTSPSH</sequence>
<evidence type="ECO:0000313" key="1">
    <source>
        <dbReference type="EMBL" id="EYC40324.1"/>
    </source>
</evidence>
<dbReference type="InterPro" id="IPR038765">
    <property type="entry name" value="Papain-like_cys_pep_sf"/>
</dbReference>
<dbReference type="SUPFAM" id="SSF54001">
    <property type="entry name" value="Cysteine proteinases"/>
    <property type="match status" value="1"/>
</dbReference>
<comment type="caution">
    <text evidence="1">The sequence shown here is derived from an EMBL/GenBank/DDBJ whole genome shotgun (WGS) entry which is preliminary data.</text>
</comment>
<dbReference type="AlphaFoldDB" id="A0A016WKF9"/>
<proteinExistence type="predicted"/>
<organism evidence="1 2">
    <name type="scientific">Ancylostoma ceylanicum</name>
    <dbReference type="NCBI Taxonomy" id="53326"/>
    <lineage>
        <taxon>Eukaryota</taxon>
        <taxon>Metazoa</taxon>
        <taxon>Ecdysozoa</taxon>
        <taxon>Nematoda</taxon>
        <taxon>Chromadorea</taxon>
        <taxon>Rhabditida</taxon>
        <taxon>Rhabditina</taxon>
        <taxon>Rhabditomorpha</taxon>
        <taxon>Strongyloidea</taxon>
        <taxon>Ancylostomatidae</taxon>
        <taxon>Ancylostomatinae</taxon>
        <taxon>Ancylostoma</taxon>
    </lineage>
</organism>
<protein>
    <submittedName>
        <fullName evidence="1">Uncharacterized protein</fullName>
    </submittedName>
</protein>
<name>A0A016WKF9_9BILA</name>
<accession>A0A016WKF9</accession>